<keyword evidence="2" id="KW-1185">Reference proteome</keyword>
<sequence length="43" mass="5027">MKKKMMIRFFNPENGESMFFRNAGIDRRATGVNCQALTTPNFR</sequence>
<name>A0A067QRG5_ZOONE</name>
<dbReference type="AlphaFoldDB" id="A0A067QRG5"/>
<protein>
    <submittedName>
        <fullName evidence="1">Uncharacterized protein</fullName>
    </submittedName>
</protein>
<dbReference type="EMBL" id="KK853048">
    <property type="protein sequence ID" value="KDR12086.1"/>
    <property type="molecule type" value="Genomic_DNA"/>
</dbReference>
<proteinExistence type="predicted"/>
<dbReference type="Proteomes" id="UP000027135">
    <property type="component" value="Unassembled WGS sequence"/>
</dbReference>
<dbReference type="InParanoid" id="A0A067QRG5"/>
<gene>
    <name evidence="1" type="ORF">L798_14091</name>
</gene>
<evidence type="ECO:0000313" key="2">
    <source>
        <dbReference type="Proteomes" id="UP000027135"/>
    </source>
</evidence>
<accession>A0A067QRG5</accession>
<reference evidence="1 2" key="1">
    <citation type="journal article" date="2014" name="Nat. Commun.">
        <title>Molecular traces of alternative social organization in a termite genome.</title>
        <authorList>
            <person name="Terrapon N."/>
            <person name="Li C."/>
            <person name="Robertson H.M."/>
            <person name="Ji L."/>
            <person name="Meng X."/>
            <person name="Booth W."/>
            <person name="Chen Z."/>
            <person name="Childers C.P."/>
            <person name="Glastad K.M."/>
            <person name="Gokhale K."/>
            <person name="Gowin J."/>
            <person name="Gronenberg W."/>
            <person name="Hermansen R.A."/>
            <person name="Hu H."/>
            <person name="Hunt B.G."/>
            <person name="Huylmans A.K."/>
            <person name="Khalil S.M."/>
            <person name="Mitchell R.D."/>
            <person name="Munoz-Torres M.C."/>
            <person name="Mustard J.A."/>
            <person name="Pan H."/>
            <person name="Reese J.T."/>
            <person name="Scharf M.E."/>
            <person name="Sun F."/>
            <person name="Vogel H."/>
            <person name="Xiao J."/>
            <person name="Yang W."/>
            <person name="Yang Z."/>
            <person name="Yang Z."/>
            <person name="Zhou J."/>
            <person name="Zhu J."/>
            <person name="Brent C.S."/>
            <person name="Elsik C.G."/>
            <person name="Goodisman M.A."/>
            <person name="Liberles D.A."/>
            <person name="Roe R.M."/>
            <person name="Vargo E.L."/>
            <person name="Vilcinskas A."/>
            <person name="Wang J."/>
            <person name="Bornberg-Bauer E."/>
            <person name="Korb J."/>
            <person name="Zhang G."/>
            <person name="Liebig J."/>
        </authorList>
    </citation>
    <scope>NUCLEOTIDE SEQUENCE [LARGE SCALE GENOMIC DNA]</scope>
    <source>
        <tissue evidence="1">Whole organism</tissue>
    </source>
</reference>
<evidence type="ECO:0000313" key="1">
    <source>
        <dbReference type="EMBL" id="KDR12086.1"/>
    </source>
</evidence>
<organism evidence="1 2">
    <name type="scientific">Zootermopsis nevadensis</name>
    <name type="common">Dampwood termite</name>
    <dbReference type="NCBI Taxonomy" id="136037"/>
    <lineage>
        <taxon>Eukaryota</taxon>
        <taxon>Metazoa</taxon>
        <taxon>Ecdysozoa</taxon>
        <taxon>Arthropoda</taxon>
        <taxon>Hexapoda</taxon>
        <taxon>Insecta</taxon>
        <taxon>Pterygota</taxon>
        <taxon>Neoptera</taxon>
        <taxon>Polyneoptera</taxon>
        <taxon>Dictyoptera</taxon>
        <taxon>Blattodea</taxon>
        <taxon>Blattoidea</taxon>
        <taxon>Termitoidae</taxon>
        <taxon>Termopsidae</taxon>
        <taxon>Zootermopsis</taxon>
    </lineage>
</organism>